<evidence type="ECO:0000313" key="1">
    <source>
        <dbReference type="EMBL" id="KAK6729468.1"/>
    </source>
</evidence>
<organism evidence="1 2">
    <name type="scientific">Necator americanus</name>
    <name type="common">Human hookworm</name>
    <dbReference type="NCBI Taxonomy" id="51031"/>
    <lineage>
        <taxon>Eukaryota</taxon>
        <taxon>Metazoa</taxon>
        <taxon>Ecdysozoa</taxon>
        <taxon>Nematoda</taxon>
        <taxon>Chromadorea</taxon>
        <taxon>Rhabditida</taxon>
        <taxon>Rhabditina</taxon>
        <taxon>Rhabditomorpha</taxon>
        <taxon>Strongyloidea</taxon>
        <taxon>Ancylostomatidae</taxon>
        <taxon>Bunostominae</taxon>
        <taxon>Necator</taxon>
    </lineage>
</organism>
<keyword evidence="2" id="KW-1185">Reference proteome</keyword>
<reference evidence="1 2" key="1">
    <citation type="submission" date="2023-08" db="EMBL/GenBank/DDBJ databases">
        <title>A Necator americanus chromosomal reference genome.</title>
        <authorList>
            <person name="Ilik V."/>
            <person name="Petrzelkova K.J."/>
            <person name="Pardy F."/>
            <person name="Fuh T."/>
            <person name="Niatou-Singa F.S."/>
            <person name="Gouil Q."/>
            <person name="Baker L."/>
            <person name="Ritchie M.E."/>
            <person name="Jex A.R."/>
            <person name="Gazzola D."/>
            <person name="Li H."/>
            <person name="Toshio Fujiwara R."/>
            <person name="Zhan B."/>
            <person name="Aroian R.V."/>
            <person name="Pafco B."/>
            <person name="Schwarz E.M."/>
        </authorList>
    </citation>
    <scope>NUCLEOTIDE SEQUENCE [LARGE SCALE GENOMIC DNA]</scope>
    <source>
        <strain evidence="1 2">Aroian</strain>
        <tissue evidence="1">Whole animal</tissue>
    </source>
</reference>
<dbReference type="Proteomes" id="UP001303046">
    <property type="component" value="Unassembled WGS sequence"/>
</dbReference>
<proteinExistence type="predicted"/>
<evidence type="ECO:0000313" key="2">
    <source>
        <dbReference type="Proteomes" id="UP001303046"/>
    </source>
</evidence>
<sequence length="70" mass="8024">MTSSPKYSRVKTTSNHDIKHSAVAQGAAVEAVRWKQRLKSRWDHRELQQRIVQLKIHRCCVSADISGLLL</sequence>
<dbReference type="EMBL" id="JAVFWL010000001">
    <property type="protein sequence ID" value="KAK6729468.1"/>
    <property type="molecule type" value="Genomic_DNA"/>
</dbReference>
<name>A0ABR1BWJ5_NECAM</name>
<accession>A0ABR1BWJ5</accession>
<comment type="caution">
    <text evidence="1">The sequence shown here is derived from an EMBL/GenBank/DDBJ whole genome shotgun (WGS) entry which is preliminary data.</text>
</comment>
<protein>
    <submittedName>
        <fullName evidence="1">Uncharacterized protein</fullName>
    </submittedName>
</protein>
<gene>
    <name evidence="1" type="primary">Necator_chrI.g2614</name>
    <name evidence="1" type="ORF">RB195_006486</name>
</gene>